<evidence type="ECO:0000313" key="1">
    <source>
        <dbReference type="EMBL" id="KAE9387268.1"/>
    </source>
</evidence>
<dbReference type="Proteomes" id="UP000799118">
    <property type="component" value="Unassembled WGS sequence"/>
</dbReference>
<accession>A0A6A4GNV2</accession>
<keyword evidence="2" id="KW-1185">Reference proteome</keyword>
<sequence length="349" mass="38853">MGAPGLATVLEIDKDMVDQIAHPISKMMIGDLCNTSVAFKIDPRPHFKIGYRLKALPVMEEWHWYCAANIDNSYRLHALPDSITLAPITLHDLDRANYRRIDNDIVPGSTLDPLDVFEVFSYSFGFQETQIFRSAMLKSSGVMVGSSAMASIGIVETAAPQRLDILVGIKGSRSMSAPERVRDEYARTVGALSTAHMSFLSATHAFVLDPELMFNKVALLRGTEFPPIQQDSQHWLQLLHLGWEVYRHNGASGFTLNIACPAFRRSLWGGEGIWHASWSDTLVSGEDYYYQLAALSFKHDNLFLIMTTSSRYYVGVIESLVDVDHILRHISIAICCLALQFGSGPGIIL</sequence>
<evidence type="ECO:0000313" key="2">
    <source>
        <dbReference type="Proteomes" id="UP000799118"/>
    </source>
</evidence>
<proteinExistence type="predicted"/>
<name>A0A6A4GNV2_9AGAR</name>
<dbReference type="OrthoDB" id="3126610at2759"/>
<dbReference type="AlphaFoldDB" id="A0A6A4GNV2"/>
<organism evidence="1 2">
    <name type="scientific">Gymnopus androsaceus JB14</name>
    <dbReference type="NCBI Taxonomy" id="1447944"/>
    <lineage>
        <taxon>Eukaryota</taxon>
        <taxon>Fungi</taxon>
        <taxon>Dikarya</taxon>
        <taxon>Basidiomycota</taxon>
        <taxon>Agaricomycotina</taxon>
        <taxon>Agaricomycetes</taxon>
        <taxon>Agaricomycetidae</taxon>
        <taxon>Agaricales</taxon>
        <taxon>Marasmiineae</taxon>
        <taxon>Omphalotaceae</taxon>
        <taxon>Gymnopus</taxon>
    </lineage>
</organism>
<reference evidence="1" key="1">
    <citation type="journal article" date="2019" name="Environ. Microbiol.">
        <title>Fungal ecological strategies reflected in gene transcription - a case study of two litter decomposers.</title>
        <authorList>
            <person name="Barbi F."/>
            <person name="Kohler A."/>
            <person name="Barry K."/>
            <person name="Baskaran P."/>
            <person name="Daum C."/>
            <person name="Fauchery L."/>
            <person name="Ihrmark K."/>
            <person name="Kuo A."/>
            <person name="LaButti K."/>
            <person name="Lipzen A."/>
            <person name="Morin E."/>
            <person name="Grigoriev I.V."/>
            <person name="Henrissat B."/>
            <person name="Lindahl B."/>
            <person name="Martin F."/>
        </authorList>
    </citation>
    <scope>NUCLEOTIDE SEQUENCE</scope>
    <source>
        <strain evidence="1">JB14</strain>
    </source>
</reference>
<dbReference type="EMBL" id="ML769812">
    <property type="protein sequence ID" value="KAE9387268.1"/>
    <property type="molecule type" value="Genomic_DNA"/>
</dbReference>
<gene>
    <name evidence="1" type="ORF">BT96DRAFT_948501</name>
</gene>
<protein>
    <submittedName>
        <fullName evidence="1">Uncharacterized protein</fullName>
    </submittedName>
</protein>